<proteinExistence type="predicted"/>
<dbReference type="AlphaFoldDB" id="A0A7R8H680"/>
<feature type="region of interest" description="Disordered" evidence="1">
    <location>
        <begin position="1"/>
        <end position="104"/>
    </location>
</feature>
<accession>A0A7R8H680</accession>
<name>A0A7R8H680_LEPSM</name>
<protein>
    <submittedName>
        <fullName evidence="2">(salmon louse) hypothetical protein</fullName>
    </submittedName>
</protein>
<keyword evidence="3" id="KW-1185">Reference proteome</keyword>
<evidence type="ECO:0000313" key="3">
    <source>
        <dbReference type="Proteomes" id="UP000675881"/>
    </source>
</evidence>
<evidence type="ECO:0000256" key="1">
    <source>
        <dbReference type="SAM" id="MobiDB-lite"/>
    </source>
</evidence>
<gene>
    <name evidence="2" type="ORF">LSAA_7956</name>
</gene>
<feature type="compositionally biased region" description="Gly residues" evidence="1">
    <location>
        <begin position="9"/>
        <end position="18"/>
    </location>
</feature>
<reference evidence="2" key="1">
    <citation type="submission" date="2021-02" db="EMBL/GenBank/DDBJ databases">
        <authorList>
            <person name="Bekaert M."/>
        </authorList>
    </citation>
    <scope>NUCLEOTIDE SEQUENCE</scope>
    <source>
        <strain evidence="2">IoA-00</strain>
    </source>
</reference>
<sequence>MVLHPYHQGGPGGLGGPPNQGNNPRMMHHHSFTPRYPMKPRGPTTQAALLSQQAAAAANKAPGTDADFDGKRPRKSPNAKDGGLQRVLPANAGAKSLAAWGSAG</sequence>
<dbReference type="Proteomes" id="UP000675881">
    <property type="component" value="Chromosome 3"/>
</dbReference>
<evidence type="ECO:0000313" key="2">
    <source>
        <dbReference type="EMBL" id="CAF2894582.1"/>
    </source>
</evidence>
<dbReference type="OrthoDB" id="16717at2759"/>
<dbReference type="EMBL" id="HG994582">
    <property type="protein sequence ID" value="CAF2894582.1"/>
    <property type="molecule type" value="Genomic_DNA"/>
</dbReference>
<feature type="compositionally biased region" description="Low complexity" evidence="1">
    <location>
        <begin position="46"/>
        <end position="58"/>
    </location>
</feature>
<organism evidence="2 3">
    <name type="scientific">Lepeophtheirus salmonis</name>
    <name type="common">Salmon louse</name>
    <name type="synonym">Caligus salmonis</name>
    <dbReference type="NCBI Taxonomy" id="72036"/>
    <lineage>
        <taxon>Eukaryota</taxon>
        <taxon>Metazoa</taxon>
        <taxon>Ecdysozoa</taxon>
        <taxon>Arthropoda</taxon>
        <taxon>Crustacea</taxon>
        <taxon>Multicrustacea</taxon>
        <taxon>Hexanauplia</taxon>
        <taxon>Copepoda</taxon>
        <taxon>Siphonostomatoida</taxon>
        <taxon>Caligidae</taxon>
        <taxon>Lepeophtheirus</taxon>
    </lineage>
</organism>